<dbReference type="Gene3D" id="1.10.443.10">
    <property type="entry name" value="Intergrase catalytic core"/>
    <property type="match status" value="1"/>
</dbReference>
<sequence>MTLEPLPQTTLSTSLSRPEVHAQRIATAIESALAPSTRKAYESALARLTRWARREGFTDPTSSVCLAAYITDLEATGRSASTVGQILAAVSRHAFERGNPDPTDDPVLVQVVEGVRRRIGRQHTVERAHALTTPEVVRILAAIDQETVAGRRDACMIATFLYAGALRRSEVGALRRSDVVAGADGLRVTIRSSKGDQHSAGQVIGIARGKHTATDPVRLLTRWLAVRGKIGPDAALFPRVTRTGVPTGAGLTGHAVGRIMKERAAVAGLDAEKISGHSGRRGHVSTAVLAGSDLALVAKQTRHKALSTLMLYADELRVLEKTTSADLGL</sequence>
<dbReference type="InterPro" id="IPR013762">
    <property type="entry name" value="Integrase-like_cat_sf"/>
</dbReference>
<dbReference type="InterPro" id="IPR052925">
    <property type="entry name" value="Phage_Integrase-like_Recomb"/>
</dbReference>
<proteinExistence type="predicted"/>
<dbReference type="PROSITE" id="PS51898">
    <property type="entry name" value="TYR_RECOMBINASE"/>
    <property type="match status" value="1"/>
</dbReference>
<evidence type="ECO:0000256" key="2">
    <source>
        <dbReference type="ARBA" id="ARBA00023172"/>
    </source>
</evidence>
<dbReference type="SUPFAM" id="SSF47823">
    <property type="entry name" value="lambda integrase-like, N-terminal domain"/>
    <property type="match status" value="1"/>
</dbReference>
<keyword evidence="5" id="KW-1185">Reference proteome</keyword>
<dbReference type="EMBL" id="BAABBV010000001">
    <property type="protein sequence ID" value="GAA4153676.1"/>
    <property type="molecule type" value="Genomic_DNA"/>
</dbReference>
<dbReference type="InterPro" id="IPR010998">
    <property type="entry name" value="Integrase_recombinase_N"/>
</dbReference>
<gene>
    <name evidence="4" type="ORF">GCM10022286_00360</name>
</gene>
<dbReference type="RefSeq" id="WP_344789721.1">
    <property type="nucleotide sequence ID" value="NZ_BAABBV010000001.1"/>
</dbReference>
<dbReference type="Gene3D" id="1.10.150.130">
    <property type="match status" value="1"/>
</dbReference>
<dbReference type="Pfam" id="PF00589">
    <property type="entry name" value="Phage_integrase"/>
    <property type="match status" value="1"/>
</dbReference>
<dbReference type="SUPFAM" id="SSF56349">
    <property type="entry name" value="DNA breaking-rejoining enzymes"/>
    <property type="match status" value="1"/>
</dbReference>
<organism evidence="4 5">
    <name type="scientific">Gryllotalpicola daejeonensis</name>
    <dbReference type="NCBI Taxonomy" id="993087"/>
    <lineage>
        <taxon>Bacteria</taxon>
        <taxon>Bacillati</taxon>
        <taxon>Actinomycetota</taxon>
        <taxon>Actinomycetes</taxon>
        <taxon>Micrococcales</taxon>
        <taxon>Microbacteriaceae</taxon>
        <taxon>Gryllotalpicola</taxon>
    </lineage>
</organism>
<dbReference type="Proteomes" id="UP001415169">
    <property type="component" value="Unassembled WGS sequence"/>
</dbReference>
<evidence type="ECO:0000313" key="5">
    <source>
        <dbReference type="Proteomes" id="UP001415169"/>
    </source>
</evidence>
<reference evidence="4" key="2">
    <citation type="submission" date="2023-12" db="EMBL/GenBank/DDBJ databases">
        <authorList>
            <person name="Sun Q."/>
            <person name="Inoue M."/>
        </authorList>
    </citation>
    <scope>NUCLEOTIDE SEQUENCE</scope>
    <source>
        <strain evidence="4">JCM 17590</strain>
    </source>
</reference>
<name>A0ABP7ZCQ8_9MICO</name>
<protein>
    <submittedName>
        <fullName evidence="4">Site-specific integrase</fullName>
    </submittedName>
</protein>
<keyword evidence="1" id="KW-0238">DNA-binding</keyword>
<feature type="domain" description="Tyr recombinase" evidence="3">
    <location>
        <begin position="126"/>
        <end position="326"/>
    </location>
</feature>
<dbReference type="PANTHER" id="PTHR34605:SF4">
    <property type="entry name" value="DNA ADENINE METHYLTRANSFERASE"/>
    <property type="match status" value="1"/>
</dbReference>
<evidence type="ECO:0000256" key="1">
    <source>
        <dbReference type="ARBA" id="ARBA00023125"/>
    </source>
</evidence>
<comment type="caution">
    <text evidence="4">The sequence shown here is derived from an EMBL/GenBank/DDBJ whole genome shotgun (WGS) entry which is preliminary data.</text>
</comment>
<dbReference type="InterPro" id="IPR011010">
    <property type="entry name" value="DNA_brk_join_enz"/>
</dbReference>
<accession>A0ABP7ZCQ8</accession>
<reference evidence="4" key="1">
    <citation type="journal article" date="2014" name="Int. J. Syst. Evol. Microbiol.">
        <title>Complete genome of a new Firmicutes species belonging to the dominant human colonic microbiota ('Ruminococcus bicirculans') reveals two chromosomes and a selective capacity to utilize plant glucans.</title>
        <authorList>
            <consortium name="NISC Comparative Sequencing Program"/>
            <person name="Wegmann U."/>
            <person name="Louis P."/>
            <person name="Goesmann A."/>
            <person name="Henrissat B."/>
            <person name="Duncan S.H."/>
            <person name="Flint H.J."/>
        </authorList>
    </citation>
    <scope>NUCLEOTIDE SEQUENCE</scope>
    <source>
        <strain evidence="4">JCM 17590</strain>
    </source>
</reference>
<evidence type="ECO:0000313" key="4">
    <source>
        <dbReference type="EMBL" id="GAA4153676.1"/>
    </source>
</evidence>
<evidence type="ECO:0000259" key="3">
    <source>
        <dbReference type="PROSITE" id="PS51898"/>
    </source>
</evidence>
<keyword evidence="2" id="KW-0233">DNA recombination</keyword>
<dbReference type="InterPro" id="IPR002104">
    <property type="entry name" value="Integrase_catalytic"/>
</dbReference>
<dbReference type="PANTHER" id="PTHR34605">
    <property type="entry name" value="PHAGE_INTEGRASE DOMAIN-CONTAINING PROTEIN"/>
    <property type="match status" value="1"/>
</dbReference>